<gene>
    <name evidence="1" type="ORF">APHMUC_0917</name>
</gene>
<evidence type="ECO:0000313" key="2">
    <source>
        <dbReference type="Proteomes" id="UP000033441"/>
    </source>
</evidence>
<sequence>MVEVVEIRVISAKEKDVYCSVYEYTTTPSMQSVVYKFVAYLNCNALDTSPKDHRTILRKVSTTVGLTSTLKRCY</sequence>
<accession>A0A0F3NA10</accession>
<proteinExistence type="predicted"/>
<organism evidence="1 2">
    <name type="scientific">Anaplasma phagocytophilum str. ApMUC09</name>
    <dbReference type="NCBI Taxonomy" id="1359152"/>
    <lineage>
        <taxon>Bacteria</taxon>
        <taxon>Pseudomonadati</taxon>
        <taxon>Pseudomonadota</taxon>
        <taxon>Alphaproteobacteria</taxon>
        <taxon>Rickettsiales</taxon>
        <taxon>Anaplasmataceae</taxon>
        <taxon>Anaplasma</taxon>
        <taxon>phagocytophilum group</taxon>
    </lineage>
</organism>
<protein>
    <submittedName>
        <fullName evidence="1">Uncharacterized protein</fullName>
    </submittedName>
</protein>
<dbReference type="EMBL" id="LANV01000001">
    <property type="protein sequence ID" value="KJV64918.1"/>
    <property type="molecule type" value="Genomic_DNA"/>
</dbReference>
<dbReference type="PATRIC" id="fig|1359152.3.peg.959"/>
<dbReference type="AlphaFoldDB" id="A0A0F3NA10"/>
<comment type="caution">
    <text evidence="1">The sequence shown here is derived from an EMBL/GenBank/DDBJ whole genome shotgun (WGS) entry which is preliminary data.</text>
</comment>
<name>A0A0F3NA10_ANAPH</name>
<evidence type="ECO:0000313" key="1">
    <source>
        <dbReference type="EMBL" id="KJV64918.1"/>
    </source>
</evidence>
<dbReference type="Proteomes" id="UP000033441">
    <property type="component" value="Unassembled WGS sequence"/>
</dbReference>
<reference evidence="1 2" key="1">
    <citation type="submission" date="2015-02" db="EMBL/GenBank/DDBJ databases">
        <title>Genome Sequencing of Rickettsiales.</title>
        <authorList>
            <person name="Daugherty S.C."/>
            <person name="Su Q."/>
            <person name="Abolude K."/>
            <person name="Beier-Sexton M."/>
            <person name="Carlyon J.A."/>
            <person name="Carter R."/>
            <person name="Day N.P."/>
            <person name="Dumler S.J."/>
            <person name="Dyachenko V."/>
            <person name="Godinez A."/>
            <person name="Kurtti T.J."/>
            <person name="Lichay M."/>
            <person name="Mullins K.E."/>
            <person name="Ott S."/>
            <person name="Pappas-Brown V."/>
            <person name="Paris D.H."/>
            <person name="Patel P."/>
            <person name="Richards A.L."/>
            <person name="Sadzewicz L."/>
            <person name="Sears K."/>
            <person name="Seidman D."/>
            <person name="Sengamalay N."/>
            <person name="Stenos J."/>
            <person name="Tallon L.J."/>
            <person name="Vincent G."/>
            <person name="Fraser C.M."/>
            <person name="Munderloh U."/>
            <person name="Dunning-Hotopp J.C."/>
        </authorList>
    </citation>
    <scope>NUCLEOTIDE SEQUENCE [LARGE SCALE GENOMIC DNA]</scope>
    <source>
        <strain evidence="1 2">ApMUC09</strain>
    </source>
</reference>